<dbReference type="PANTHER" id="PTHR36117:SF3">
    <property type="entry name" value="4-HYDROXYPHENYLACETATE 3-MONOOXYGENASE-RELATED"/>
    <property type="match status" value="1"/>
</dbReference>
<dbReference type="AlphaFoldDB" id="A0A7G6E6G1"/>
<feature type="domain" description="HpaB/PvcC/4-BUDH N-terminal" evidence="5">
    <location>
        <begin position="5"/>
        <end position="272"/>
    </location>
</feature>
<dbReference type="Gene3D" id="2.40.110.10">
    <property type="entry name" value="Butyryl-CoA Dehydrogenase, subunit A, domain 2"/>
    <property type="match status" value="1"/>
</dbReference>
<dbReference type="Pfam" id="PF03241">
    <property type="entry name" value="HpaB"/>
    <property type="match status" value="1"/>
</dbReference>
<evidence type="ECO:0000259" key="4">
    <source>
        <dbReference type="Pfam" id="PF03241"/>
    </source>
</evidence>
<dbReference type="SUPFAM" id="SSF47203">
    <property type="entry name" value="Acyl-CoA dehydrogenase C-terminal domain-like"/>
    <property type="match status" value="1"/>
</dbReference>
<proteinExistence type="predicted"/>
<sequence length="477" mass="52611">MALITREKYIQSLKRMRPNVYKFGELITDVTTHPATRRTVESHARGFDAAYDSKLEELFTTKSYLTGDRIHRFNGLMKKMEDVIHNSKLKRTMYHLTGTCTGGLCVGWNAQNVLWAVSNEIDKEYGTCYHQRLKRWLLLAEEEGWVAAGALTDAKGDRSKKPANQPVPDANLRIMEKREDGIIIRGAKIMICGVAAANEIFILPSGAYDEANKNYAVACVVPRDIEGLTIVEARRPSDRREYEEGFDIPETGITQAYLLFNNVFVPNERVFMAGEYKYTGNIISYFSANHRACIGACVAGQGDVMLGAAAMLARANGLSEKIFSDKLTQMAVNNETTFSVGVGAIALGKQHPSGIWFSDPITAHTNKVHVATLPYETKRLCQEIGGGIVETGCLPSYLDLQNEEYGDYLLNVLKAGSVSAETRVRMARLAEWLTLGAGVPGCMHGGGAPDGAKIVVEAYTPLEEYIDYARRIAGVTE</sequence>
<dbReference type="InterPro" id="IPR024674">
    <property type="entry name" value="HpaB/PvcC/4-BUDH_N"/>
</dbReference>
<dbReference type="OrthoDB" id="9785230at2"/>
<organism evidence="6 7">
    <name type="scientific">Thermanaerosceptrum fracticalcis</name>
    <dbReference type="NCBI Taxonomy" id="1712410"/>
    <lineage>
        <taxon>Bacteria</taxon>
        <taxon>Bacillati</taxon>
        <taxon>Bacillota</taxon>
        <taxon>Clostridia</taxon>
        <taxon>Eubacteriales</taxon>
        <taxon>Peptococcaceae</taxon>
        <taxon>Thermanaerosceptrum</taxon>
    </lineage>
</organism>
<dbReference type="KEGG" id="tfr:BR63_16155"/>
<gene>
    <name evidence="6" type="ORF">BR63_16155</name>
</gene>
<evidence type="ECO:0000259" key="5">
    <source>
        <dbReference type="Pfam" id="PF11794"/>
    </source>
</evidence>
<evidence type="ECO:0000256" key="2">
    <source>
        <dbReference type="ARBA" id="ARBA00022827"/>
    </source>
</evidence>
<reference evidence="6 7" key="1">
    <citation type="journal article" date="2019" name="Front. Microbiol.">
        <title>Thermoanaerosceptrum fracticalcis gen. nov. sp. nov., a Novel Fumarate-Fermenting Microorganism From a Deep Fractured Carbonate Aquifer of the US Great Basin.</title>
        <authorList>
            <person name="Hamilton-Brehm S.D."/>
            <person name="Stewart L.E."/>
            <person name="Zavarin M."/>
            <person name="Caldwell M."/>
            <person name="Lawson P.A."/>
            <person name="Onstott T.C."/>
            <person name="Grzymski J."/>
            <person name="Neveux I."/>
            <person name="Lollar B.S."/>
            <person name="Russell C.E."/>
            <person name="Moser D.P."/>
        </authorList>
    </citation>
    <scope>NUCLEOTIDE SEQUENCE [LARGE SCALE GENOMIC DNA]</scope>
    <source>
        <strain evidence="6 7">DRI-13</strain>
    </source>
</reference>
<keyword evidence="2" id="KW-0274">FAD</keyword>
<dbReference type="SUPFAM" id="SSF56645">
    <property type="entry name" value="Acyl-CoA dehydrogenase NM domain-like"/>
    <property type="match status" value="1"/>
</dbReference>
<feature type="domain" description="HpaB/PvcC/4-BUDH C-terminal" evidence="4">
    <location>
        <begin position="280"/>
        <end position="474"/>
    </location>
</feature>
<keyword evidence="1" id="KW-0285">Flavoprotein</keyword>
<evidence type="ECO:0000313" key="7">
    <source>
        <dbReference type="Proteomes" id="UP000515847"/>
    </source>
</evidence>
<dbReference type="PANTHER" id="PTHR36117">
    <property type="entry name" value="4-HYDROXYPHENYLACETATE 3-MONOOXYGENASE-RELATED"/>
    <property type="match status" value="1"/>
</dbReference>
<dbReference type="Gene3D" id="1.20.140.10">
    <property type="entry name" value="Butyryl-CoA Dehydrogenase, subunit A, domain 3"/>
    <property type="match status" value="1"/>
</dbReference>
<evidence type="ECO:0000256" key="1">
    <source>
        <dbReference type="ARBA" id="ARBA00022630"/>
    </source>
</evidence>
<dbReference type="GO" id="GO:0016627">
    <property type="term" value="F:oxidoreductase activity, acting on the CH-CH group of donors"/>
    <property type="evidence" value="ECO:0007669"/>
    <property type="project" value="InterPro"/>
</dbReference>
<dbReference type="Pfam" id="PF11794">
    <property type="entry name" value="HpaB_N"/>
    <property type="match status" value="1"/>
</dbReference>
<name>A0A7G6E6G1_THEFR</name>
<dbReference type="InterPro" id="IPR004925">
    <property type="entry name" value="HpaB/PvcC/4-BUDH"/>
</dbReference>
<protein>
    <submittedName>
        <fullName evidence="6">4-hydroxyphenylacetate 3-hydroxylase</fullName>
    </submittedName>
</protein>
<dbReference type="PIRSF" id="PIRSF000331">
    <property type="entry name" value="HpaA_HpaB"/>
    <property type="match status" value="1"/>
</dbReference>
<accession>A0A7G6E6G1</accession>
<dbReference type="InterPro" id="IPR024719">
    <property type="entry name" value="HpaB/PvcC/4-BUDH_C"/>
</dbReference>
<dbReference type="InterPro" id="IPR036250">
    <property type="entry name" value="AcylCo_DH-like_C"/>
</dbReference>
<dbReference type="Gene3D" id="1.10.3140.10">
    <property type="entry name" value="4-hydroxybutyryl-coa dehydratase, domain 1"/>
    <property type="match status" value="1"/>
</dbReference>
<dbReference type="InterPro" id="IPR046373">
    <property type="entry name" value="Acyl-CoA_Oxase/DH_mid-dom_sf"/>
</dbReference>
<dbReference type="EMBL" id="CP045798">
    <property type="protein sequence ID" value="QNB47665.1"/>
    <property type="molecule type" value="Genomic_DNA"/>
</dbReference>
<dbReference type="RefSeq" id="WP_034424306.1">
    <property type="nucleotide sequence ID" value="NZ_CP045798.1"/>
</dbReference>
<dbReference type="Proteomes" id="UP000515847">
    <property type="component" value="Chromosome"/>
</dbReference>
<dbReference type="InterPro" id="IPR009100">
    <property type="entry name" value="AcylCoA_DH/oxidase_NM_dom_sf"/>
</dbReference>
<evidence type="ECO:0000256" key="3">
    <source>
        <dbReference type="ARBA" id="ARBA00023002"/>
    </source>
</evidence>
<keyword evidence="7" id="KW-1185">Reference proteome</keyword>
<keyword evidence="3" id="KW-0560">Oxidoreductase</keyword>
<evidence type="ECO:0000313" key="6">
    <source>
        <dbReference type="EMBL" id="QNB47665.1"/>
    </source>
</evidence>